<dbReference type="GO" id="GO:0033553">
    <property type="term" value="C:rDNA heterochromatin"/>
    <property type="evidence" value="ECO:0007669"/>
    <property type="project" value="TreeGrafter"/>
</dbReference>
<evidence type="ECO:0000313" key="3">
    <source>
        <dbReference type="EMBL" id="KAF2862587.1"/>
    </source>
</evidence>
<evidence type="ECO:0000259" key="2">
    <source>
        <dbReference type="Pfam" id="PF16761"/>
    </source>
</evidence>
<dbReference type="InterPro" id="IPR031915">
    <property type="entry name" value="Clr2_N"/>
</dbReference>
<dbReference type="InterPro" id="IPR038986">
    <property type="entry name" value="Clr2"/>
</dbReference>
<organism evidence="3 4">
    <name type="scientific">Piedraia hortae CBS 480.64</name>
    <dbReference type="NCBI Taxonomy" id="1314780"/>
    <lineage>
        <taxon>Eukaryota</taxon>
        <taxon>Fungi</taxon>
        <taxon>Dikarya</taxon>
        <taxon>Ascomycota</taxon>
        <taxon>Pezizomycotina</taxon>
        <taxon>Dothideomycetes</taxon>
        <taxon>Dothideomycetidae</taxon>
        <taxon>Capnodiales</taxon>
        <taxon>Piedraiaceae</taxon>
        <taxon>Piedraia</taxon>
    </lineage>
</organism>
<dbReference type="Proteomes" id="UP000799421">
    <property type="component" value="Unassembled WGS sequence"/>
</dbReference>
<gene>
    <name evidence="3" type="ORF">K470DRAFT_255879</name>
</gene>
<reference evidence="3" key="1">
    <citation type="journal article" date="2020" name="Stud. Mycol.">
        <title>101 Dothideomycetes genomes: a test case for predicting lifestyles and emergence of pathogens.</title>
        <authorList>
            <person name="Haridas S."/>
            <person name="Albert R."/>
            <person name="Binder M."/>
            <person name="Bloem J."/>
            <person name="Labutti K."/>
            <person name="Salamov A."/>
            <person name="Andreopoulos B."/>
            <person name="Baker S."/>
            <person name="Barry K."/>
            <person name="Bills G."/>
            <person name="Bluhm B."/>
            <person name="Cannon C."/>
            <person name="Castanera R."/>
            <person name="Culley D."/>
            <person name="Daum C."/>
            <person name="Ezra D."/>
            <person name="Gonzalez J."/>
            <person name="Henrissat B."/>
            <person name="Kuo A."/>
            <person name="Liang C."/>
            <person name="Lipzen A."/>
            <person name="Lutzoni F."/>
            <person name="Magnuson J."/>
            <person name="Mondo S."/>
            <person name="Nolan M."/>
            <person name="Ohm R."/>
            <person name="Pangilinan J."/>
            <person name="Park H.-J."/>
            <person name="Ramirez L."/>
            <person name="Alfaro M."/>
            <person name="Sun H."/>
            <person name="Tritt A."/>
            <person name="Yoshinaga Y."/>
            <person name="Zwiers L.-H."/>
            <person name="Turgeon B."/>
            <person name="Goodwin S."/>
            <person name="Spatafora J."/>
            <person name="Crous P."/>
            <person name="Grigoriev I."/>
        </authorList>
    </citation>
    <scope>NUCLEOTIDE SEQUENCE</scope>
    <source>
        <strain evidence="3">CBS 480.64</strain>
    </source>
</reference>
<evidence type="ECO:0000256" key="1">
    <source>
        <dbReference type="SAM" id="MobiDB-lite"/>
    </source>
</evidence>
<proteinExistence type="predicted"/>
<dbReference type="GO" id="GO:0031934">
    <property type="term" value="C:mating-type region heterochromatin"/>
    <property type="evidence" value="ECO:0007669"/>
    <property type="project" value="TreeGrafter"/>
</dbReference>
<accession>A0A6A7C5R8</accession>
<dbReference type="GO" id="GO:0030466">
    <property type="term" value="P:silent mating-type cassette heterochromatin formation"/>
    <property type="evidence" value="ECO:0007669"/>
    <property type="project" value="TreeGrafter"/>
</dbReference>
<dbReference type="EMBL" id="MU005965">
    <property type="protein sequence ID" value="KAF2862587.1"/>
    <property type="molecule type" value="Genomic_DNA"/>
</dbReference>
<dbReference type="OrthoDB" id="438224at2759"/>
<dbReference type="PANTHER" id="PTHR38046:SF1">
    <property type="entry name" value="CRYPTIC LOCI REGULATOR 2"/>
    <property type="match status" value="1"/>
</dbReference>
<feature type="domain" description="Cryptic loci regulator 2 N-terminal" evidence="2">
    <location>
        <begin position="55"/>
        <end position="117"/>
    </location>
</feature>
<feature type="region of interest" description="Disordered" evidence="1">
    <location>
        <begin position="1"/>
        <end position="28"/>
    </location>
</feature>
<name>A0A6A7C5R8_9PEZI</name>
<keyword evidence="4" id="KW-1185">Reference proteome</keyword>
<sequence length="119" mass="13921">MAQSRKILIIRHSSDGTGAKPPPERDLDSQNDWWCHEIGKRWAKDLGLEAPYEQYSLDRLPEGYSGFSKPRKHRRKKDYYLYGHPKTSKVDSVNKFYCHFRCLMDYGGVENCACIMCDK</sequence>
<protein>
    <recommendedName>
        <fullName evidence="2">Cryptic loci regulator 2 N-terminal domain-containing protein</fullName>
    </recommendedName>
</protein>
<dbReference type="PANTHER" id="PTHR38046">
    <property type="entry name" value="CRYPTIC LOCI REGULATOR 2"/>
    <property type="match status" value="1"/>
</dbReference>
<dbReference type="Pfam" id="PF16761">
    <property type="entry name" value="Clr2_transil"/>
    <property type="match status" value="1"/>
</dbReference>
<dbReference type="AlphaFoldDB" id="A0A6A7C5R8"/>
<dbReference type="GO" id="GO:0070824">
    <property type="term" value="C:SHREC complex"/>
    <property type="evidence" value="ECO:0007669"/>
    <property type="project" value="InterPro"/>
</dbReference>
<evidence type="ECO:0000313" key="4">
    <source>
        <dbReference type="Proteomes" id="UP000799421"/>
    </source>
</evidence>